<evidence type="ECO:0000256" key="2">
    <source>
        <dbReference type="ARBA" id="ARBA00022475"/>
    </source>
</evidence>
<dbReference type="AlphaFoldDB" id="A0A1G9L1W1"/>
<evidence type="ECO:0000256" key="5">
    <source>
        <dbReference type="ARBA" id="ARBA00023136"/>
    </source>
</evidence>
<organism evidence="7 8">
    <name type="scientific">Romboutsia lituseburensis DSM 797</name>
    <dbReference type="NCBI Taxonomy" id="1121325"/>
    <lineage>
        <taxon>Bacteria</taxon>
        <taxon>Bacillati</taxon>
        <taxon>Bacillota</taxon>
        <taxon>Clostridia</taxon>
        <taxon>Peptostreptococcales</taxon>
        <taxon>Peptostreptococcaceae</taxon>
        <taxon>Romboutsia</taxon>
    </lineage>
</organism>
<evidence type="ECO:0000256" key="1">
    <source>
        <dbReference type="ARBA" id="ARBA00004236"/>
    </source>
</evidence>
<dbReference type="Proteomes" id="UP000199068">
    <property type="component" value="Unassembled WGS sequence"/>
</dbReference>
<evidence type="ECO:0000256" key="6">
    <source>
        <dbReference type="SAM" id="Phobius"/>
    </source>
</evidence>
<keyword evidence="5 6" id="KW-0472">Membrane</keyword>
<keyword evidence="4 6" id="KW-1133">Transmembrane helix</keyword>
<dbReference type="GO" id="GO:0015081">
    <property type="term" value="F:sodium ion transmembrane transporter activity"/>
    <property type="evidence" value="ECO:0007669"/>
    <property type="project" value="InterPro"/>
</dbReference>
<name>A0A1G9L1W1_9FIRM</name>
<dbReference type="GO" id="GO:0036376">
    <property type="term" value="P:sodium ion export across plasma membrane"/>
    <property type="evidence" value="ECO:0007669"/>
    <property type="project" value="InterPro"/>
</dbReference>
<evidence type="ECO:0000256" key="4">
    <source>
        <dbReference type="ARBA" id="ARBA00022989"/>
    </source>
</evidence>
<reference evidence="7 8" key="1">
    <citation type="submission" date="2016-10" db="EMBL/GenBank/DDBJ databases">
        <authorList>
            <person name="de Groot N.N."/>
        </authorList>
    </citation>
    <scope>NUCLEOTIDE SEQUENCE [LARGE SCALE GENOMIC DNA]</scope>
    <source>
        <strain evidence="7 8">DSM 797</strain>
    </source>
</reference>
<evidence type="ECO:0000256" key="3">
    <source>
        <dbReference type="ARBA" id="ARBA00022692"/>
    </source>
</evidence>
<evidence type="ECO:0000313" key="7">
    <source>
        <dbReference type="EMBL" id="SDL55939.1"/>
    </source>
</evidence>
<keyword evidence="8" id="KW-1185">Reference proteome</keyword>
<feature type="transmembrane region" description="Helical" evidence="6">
    <location>
        <begin position="27"/>
        <end position="52"/>
    </location>
</feature>
<dbReference type="GO" id="GO:0005886">
    <property type="term" value="C:plasma membrane"/>
    <property type="evidence" value="ECO:0007669"/>
    <property type="project" value="UniProtKB-SubCell"/>
</dbReference>
<keyword evidence="2" id="KW-1003">Cell membrane</keyword>
<dbReference type="STRING" id="1121325.SAMN04515677_102353"/>
<sequence>MNINEIINGVKFDIASLSFGEKMIGSIFLAILSMLIVFCILACISAIISLMYNVFYKKRDSKEHLAIEKTIELKNDKYKDEKNINSFEKNDINQNEVVAVIVACINQFRQNEDSEIIVRKIIRSNNNYSSWNNGIGGFSNDKNL</sequence>
<dbReference type="RefSeq" id="WP_092724398.1">
    <property type="nucleotide sequence ID" value="NZ_FNGW01000002.1"/>
</dbReference>
<dbReference type="InterPro" id="IPR005899">
    <property type="entry name" value="Na_pump_deCOase"/>
</dbReference>
<keyword evidence="3 6" id="KW-0812">Transmembrane</keyword>
<comment type="subcellular location">
    <subcellularLocation>
        <location evidence="1">Cell membrane</location>
    </subcellularLocation>
</comment>
<dbReference type="Pfam" id="PF04277">
    <property type="entry name" value="OAD_gamma"/>
    <property type="match status" value="1"/>
</dbReference>
<gene>
    <name evidence="7" type="ORF">SAMN04515677_102353</name>
</gene>
<accession>A0A1G9L1W1</accession>
<evidence type="ECO:0000313" key="8">
    <source>
        <dbReference type="Proteomes" id="UP000199068"/>
    </source>
</evidence>
<proteinExistence type="predicted"/>
<dbReference type="EMBL" id="FNGW01000002">
    <property type="protein sequence ID" value="SDL55939.1"/>
    <property type="molecule type" value="Genomic_DNA"/>
</dbReference>
<protein>
    <submittedName>
        <fullName evidence="7">Oxaloacetate decarboxylase, gamma chain</fullName>
    </submittedName>
</protein>